<evidence type="ECO:0000313" key="4">
    <source>
        <dbReference type="Proteomes" id="UP000708148"/>
    </source>
</evidence>
<dbReference type="PROSITE" id="PS50072">
    <property type="entry name" value="CSA_PPIASE_2"/>
    <property type="match status" value="1"/>
</dbReference>
<organism evidence="3 4">
    <name type="scientific">Ostreobium quekettii</name>
    <dbReference type="NCBI Taxonomy" id="121088"/>
    <lineage>
        <taxon>Eukaryota</taxon>
        <taxon>Viridiplantae</taxon>
        <taxon>Chlorophyta</taxon>
        <taxon>core chlorophytes</taxon>
        <taxon>Ulvophyceae</taxon>
        <taxon>TCBD clade</taxon>
        <taxon>Bryopsidales</taxon>
        <taxon>Ostreobineae</taxon>
        <taxon>Ostreobiaceae</taxon>
        <taxon>Ostreobium</taxon>
    </lineage>
</organism>
<dbReference type="GO" id="GO:0003755">
    <property type="term" value="F:peptidyl-prolyl cis-trans isomerase activity"/>
    <property type="evidence" value="ECO:0007669"/>
    <property type="project" value="InterPro"/>
</dbReference>
<dbReference type="EMBL" id="CAJHUC010000880">
    <property type="protein sequence ID" value="CAD7698746.1"/>
    <property type="molecule type" value="Genomic_DNA"/>
</dbReference>
<name>A0A8S1IXI4_9CHLO</name>
<dbReference type="AlphaFoldDB" id="A0A8S1IXI4"/>
<keyword evidence="4" id="KW-1185">Reference proteome</keyword>
<dbReference type="OrthoDB" id="408413at2759"/>
<dbReference type="Proteomes" id="UP000708148">
    <property type="component" value="Unassembled WGS sequence"/>
</dbReference>
<feature type="region of interest" description="Disordered" evidence="1">
    <location>
        <begin position="209"/>
        <end position="311"/>
    </location>
</feature>
<feature type="compositionally biased region" description="Polar residues" evidence="1">
    <location>
        <begin position="211"/>
        <end position="234"/>
    </location>
</feature>
<feature type="region of interest" description="Disordered" evidence="1">
    <location>
        <begin position="1"/>
        <end position="29"/>
    </location>
</feature>
<evidence type="ECO:0000313" key="3">
    <source>
        <dbReference type="EMBL" id="CAD7698746.1"/>
    </source>
</evidence>
<dbReference type="Gene3D" id="2.40.100.10">
    <property type="entry name" value="Cyclophilin-like"/>
    <property type="match status" value="1"/>
</dbReference>
<comment type="caution">
    <text evidence="3">The sequence shown here is derived from an EMBL/GenBank/DDBJ whole genome shotgun (WGS) entry which is preliminary data.</text>
</comment>
<evidence type="ECO:0000256" key="1">
    <source>
        <dbReference type="SAM" id="MobiDB-lite"/>
    </source>
</evidence>
<gene>
    <name evidence="3" type="ORF">OSTQU699_LOCUS4105</name>
</gene>
<feature type="domain" description="PPIase cyclophilin-type" evidence="2">
    <location>
        <begin position="69"/>
        <end position="210"/>
    </location>
</feature>
<feature type="compositionally biased region" description="Basic and acidic residues" evidence="1">
    <location>
        <begin position="242"/>
        <end position="257"/>
    </location>
</feature>
<dbReference type="SUPFAM" id="SSF50891">
    <property type="entry name" value="Cyclophilin-like"/>
    <property type="match status" value="1"/>
</dbReference>
<sequence>MGKGGTRFVSEAIAQRTGRRRSTYTNKELQKDMEKFLETGEHPEMGREADDYRQVGSLPEVDPRRPCVFLDVGRAGEKIGRLVIELFVDIVAVSVGHFQNICGEGVQGSLKGSRCHKLQPHFAAYFRKTRENWPVGRETKLQHVDSGCISIAVTNDEMVLSLGVARALDNTHQVIGRVVLGHEVLSTLNDVPTNQNDVPVQPIAILDCGPTNMSGTHDSFAASTPGSSSRQPQSAEEAIQQLREDTSQARDELREALEVGLSASRKRQAESEAAGRGRPSVRQRAMLDSVFPGLSDTSSSGTSDGDDQGEG</sequence>
<proteinExistence type="predicted"/>
<evidence type="ECO:0000259" key="2">
    <source>
        <dbReference type="PROSITE" id="PS50072"/>
    </source>
</evidence>
<accession>A0A8S1IXI4</accession>
<reference evidence="3" key="1">
    <citation type="submission" date="2020-12" db="EMBL/GenBank/DDBJ databases">
        <authorList>
            <person name="Iha C."/>
        </authorList>
    </citation>
    <scope>NUCLEOTIDE SEQUENCE</scope>
</reference>
<protein>
    <recommendedName>
        <fullName evidence="2">PPIase cyclophilin-type domain-containing protein</fullName>
    </recommendedName>
</protein>
<dbReference type="Pfam" id="PF00160">
    <property type="entry name" value="Pro_isomerase"/>
    <property type="match status" value="1"/>
</dbReference>
<dbReference type="InterPro" id="IPR002130">
    <property type="entry name" value="Cyclophilin-type_PPIase_dom"/>
</dbReference>
<dbReference type="InterPro" id="IPR029000">
    <property type="entry name" value="Cyclophilin-like_dom_sf"/>
</dbReference>